<keyword evidence="8" id="KW-0723">Serine/threonine-protein kinase</keyword>
<dbReference type="GO" id="GO:0005634">
    <property type="term" value="C:nucleus"/>
    <property type="evidence" value="ECO:0007669"/>
    <property type="project" value="TreeGrafter"/>
</dbReference>
<evidence type="ECO:0000259" key="10">
    <source>
        <dbReference type="PROSITE" id="PS50011"/>
    </source>
</evidence>
<evidence type="ECO:0000256" key="8">
    <source>
        <dbReference type="RuleBase" id="RU000304"/>
    </source>
</evidence>
<evidence type="ECO:0000256" key="5">
    <source>
        <dbReference type="ARBA" id="ARBA00023193"/>
    </source>
</evidence>
<reference evidence="11 12" key="1">
    <citation type="submission" date="2019-07" db="EMBL/GenBank/DDBJ databases">
        <title>Genomics analysis of Aphanomyces spp. identifies a new class of oomycete effector associated with host adaptation.</title>
        <authorList>
            <person name="Gaulin E."/>
        </authorList>
    </citation>
    <scope>NUCLEOTIDE SEQUENCE [LARGE SCALE GENOMIC DNA]</scope>
    <source>
        <strain evidence="11 12">ATCC 201684</strain>
    </source>
</reference>
<dbReference type="GO" id="GO:0004674">
    <property type="term" value="F:protein serine/threonine kinase activity"/>
    <property type="evidence" value="ECO:0007669"/>
    <property type="project" value="UniProtKB-KW"/>
</dbReference>
<dbReference type="InterPro" id="IPR000719">
    <property type="entry name" value="Prot_kinase_dom"/>
</dbReference>
<dbReference type="VEuPathDB" id="FungiDB:AeMF1_017165"/>
<evidence type="ECO:0000313" key="11">
    <source>
        <dbReference type="EMBL" id="KAF0742913.1"/>
    </source>
</evidence>
<comment type="caution">
    <text evidence="11">The sequence shown here is derived from an EMBL/GenBank/DDBJ whole genome shotgun (WGS) entry which is preliminary data.</text>
</comment>
<dbReference type="PANTHER" id="PTHR11042:SF190">
    <property type="entry name" value="MITOSIS INHIBITOR PROTEIN KINASE MIK1"/>
    <property type="match status" value="1"/>
</dbReference>
<dbReference type="PANTHER" id="PTHR11042">
    <property type="entry name" value="EUKARYOTIC TRANSLATION INITIATION FACTOR 2-ALPHA KINASE EIF2-ALPHA KINASE -RELATED"/>
    <property type="match status" value="1"/>
</dbReference>
<dbReference type="InterPro" id="IPR050339">
    <property type="entry name" value="CC_SR_Kinase"/>
</dbReference>
<dbReference type="GO" id="GO:0005737">
    <property type="term" value="C:cytoplasm"/>
    <property type="evidence" value="ECO:0007669"/>
    <property type="project" value="TreeGrafter"/>
</dbReference>
<evidence type="ECO:0000256" key="7">
    <source>
        <dbReference type="PROSITE-ProRule" id="PRU10141"/>
    </source>
</evidence>
<evidence type="ECO:0000256" key="9">
    <source>
        <dbReference type="SAM" id="MobiDB-lite"/>
    </source>
</evidence>
<dbReference type="GO" id="GO:0017148">
    <property type="term" value="P:negative regulation of translation"/>
    <property type="evidence" value="ECO:0007669"/>
    <property type="project" value="UniProtKB-KW"/>
</dbReference>
<dbReference type="Gene3D" id="1.10.510.10">
    <property type="entry name" value="Transferase(Phosphotransferase) domain 1"/>
    <property type="match status" value="1"/>
</dbReference>
<name>A0A6G0XQW2_9STRA</name>
<dbReference type="Proteomes" id="UP000481153">
    <property type="component" value="Unassembled WGS sequence"/>
</dbReference>
<dbReference type="AlphaFoldDB" id="A0A6G0XQW2"/>
<sequence>MARKSPPLSSLSRSPVDPFTSMLSPVHSSIGSWNSARDDASSDDSSSVRINLSSQFEEADSSESSSTQSTKIDLDASLSSIDLTESFLQTTIDESDVSVAARARSTYRQLPKSCPPTPQRAPQWTKTRRQLPMTRLKRQNSLVATKLLFSLDGESSTAPYFDVFQDVQWIGAGEFSDVYQATAPDSKKYAIKKSKAKLRGRRDRELLLKEIRLYDMLVTSKGRQSGMEYILRYHQAWQEQGHLYIQTELCVGGTLKDYLDSHDSLSEDSCWKVLHDVAAGLSCLHGLGIVHLDIKPANLFLAASGTSFNVKIGDLGLAVQSSPVNGLDDDFSSNEGDSTYMAAELLDSSARHPSADIFSLGLSLMELATGVELPSQGEQWHAFRRGEILPEFANACSPTFLELVKKMLEPSPQERPSSLHLVAHPRVQHAGTIPWPLSRDDPARQRRANIVLDFDSP</sequence>
<dbReference type="Pfam" id="PF00069">
    <property type="entry name" value="Pkinase"/>
    <property type="match status" value="1"/>
</dbReference>
<feature type="compositionally biased region" description="Low complexity" evidence="9">
    <location>
        <begin position="43"/>
        <end position="70"/>
    </location>
</feature>
<gene>
    <name evidence="11" type="ORF">Ae201684_002307</name>
</gene>
<keyword evidence="1" id="KW-0808">Transferase</keyword>
<feature type="region of interest" description="Disordered" evidence="9">
    <location>
        <begin position="1"/>
        <end position="71"/>
    </location>
</feature>
<feature type="compositionally biased region" description="Polar residues" evidence="9">
    <location>
        <begin position="21"/>
        <end position="31"/>
    </location>
</feature>
<evidence type="ECO:0000256" key="2">
    <source>
        <dbReference type="ARBA" id="ARBA00022741"/>
    </source>
</evidence>
<keyword evidence="12" id="KW-1185">Reference proteome</keyword>
<feature type="binding site" evidence="7">
    <location>
        <position position="193"/>
    </location>
    <ligand>
        <name>ATP</name>
        <dbReference type="ChEBI" id="CHEBI:30616"/>
    </ligand>
</feature>
<dbReference type="EMBL" id="VJMJ01000023">
    <property type="protein sequence ID" value="KAF0742913.1"/>
    <property type="molecule type" value="Genomic_DNA"/>
</dbReference>
<dbReference type="InterPro" id="IPR008271">
    <property type="entry name" value="Ser/Thr_kinase_AS"/>
</dbReference>
<proteinExistence type="inferred from homology"/>
<evidence type="ECO:0000256" key="3">
    <source>
        <dbReference type="ARBA" id="ARBA00022777"/>
    </source>
</evidence>
<keyword evidence="4 7" id="KW-0067">ATP-binding</keyword>
<dbReference type="PROSITE" id="PS00108">
    <property type="entry name" value="PROTEIN_KINASE_ST"/>
    <property type="match status" value="1"/>
</dbReference>
<dbReference type="SMART" id="SM00220">
    <property type="entry name" value="S_TKc"/>
    <property type="match status" value="1"/>
</dbReference>
<dbReference type="InterPro" id="IPR011009">
    <property type="entry name" value="Kinase-like_dom_sf"/>
</dbReference>
<comment type="similarity">
    <text evidence="6">Belongs to the protein kinase superfamily. Ser/Thr protein kinase family. GCN2 subfamily.</text>
</comment>
<keyword evidence="2 7" id="KW-0547">Nucleotide-binding</keyword>
<evidence type="ECO:0000256" key="4">
    <source>
        <dbReference type="ARBA" id="ARBA00022840"/>
    </source>
</evidence>
<keyword evidence="3" id="KW-0418">Kinase</keyword>
<protein>
    <recommendedName>
        <fullName evidence="10">Protein kinase domain-containing protein</fullName>
    </recommendedName>
</protein>
<dbReference type="PROSITE" id="PS50011">
    <property type="entry name" value="PROTEIN_KINASE_DOM"/>
    <property type="match status" value="1"/>
</dbReference>
<keyword evidence="5" id="KW-0652">Protein synthesis inhibitor</keyword>
<feature type="domain" description="Protein kinase" evidence="10">
    <location>
        <begin position="164"/>
        <end position="427"/>
    </location>
</feature>
<dbReference type="Gene3D" id="3.30.200.20">
    <property type="entry name" value="Phosphorylase Kinase, domain 1"/>
    <property type="match status" value="1"/>
</dbReference>
<dbReference type="SUPFAM" id="SSF56112">
    <property type="entry name" value="Protein kinase-like (PK-like)"/>
    <property type="match status" value="1"/>
</dbReference>
<evidence type="ECO:0000313" key="12">
    <source>
        <dbReference type="Proteomes" id="UP000481153"/>
    </source>
</evidence>
<organism evidence="11 12">
    <name type="scientific">Aphanomyces euteiches</name>
    <dbReference type="NCBI Taxonomy" id="100861"/>
    <lineage>
        <taxon>Eukaryota</taxon>
        <taxon>Sar</taxon>
        <taxon>Stramenopiles</taxon>
        <taxon>Oomycota</taxon>
        <taxon>Saprolegniomycetes</taxon>
        <taxon>Saprolegniales</taxon>
        <taxon>Verrucalvaceae</taxon>
        <taxon>Aphanomyces</taxon>
    </lineage>
</organism>
<accession>A0A6G0XQW2</accession>
<evidence type="ECO:0000256" key="6">
    <source>
        <dbReference type="ARBA" id="ARBA00037982"/>
    </source>
</evidence>
<feature type="compositionally biased region" description="Low complexity" evidence="9">
    <location>
        <begin position="1"/>
        <end position="15"/>
    </location>
</feature>
<dbReference type="PROSITE" id="PS00107">
    <property type="entry name" value="PROTEIN_KINASE_ATP"/>
    <property type="match status" value="1"/>
</dbReference>
<dbReference type="InterPro" id="IPR017441">
    <property type="entry name" value="Protein_kinase_ATP_BS"/>
</dbReference>
<dbReference type="GO" id="GO:0005524">
    <property type="term" value="F:ATP binding"/>
    <property type="evidence" value="ECO:0007669"/>
    <property type="project" value="UniProtKB-UniRule"/>
</dbReference>
<evidence type="ECO:0000256" key="1">
    <source>
        <dbReference type="ARBA" id="ARBA00022679"/>
    </source>
</evidence>